<dbReference type="InterPro" id="IPR013094">
    <property type="entry name" value="AB_hydrolase_3"/>
</dbReference>
<gene>
    <name evidence="4" type="ORF">NKR19_g3539</name>
</gene>
<protein>
    <submittedName>
        <fullName evidence="4">Alpha/beta-hydrolase</fullName>
    </submittedName>
</protein>
<comment type="caution">
    <text evidence="4">The sequence shown here is derived from an EMBL/GenBank/DDBJ whole genome shotgun (WGS) entry which is preliminary data.</text>
</comment>
<dbReference type="GO" id="GO:0016787">
    <property type="term" value="F:hydrolase activity"/>
    <property type="evidence" value="ECO:0007669"/>
    <property type="project" value="UniProtKB-KW"/>
</dbReference>
<dbReference type="Pfam" id="PF07859">
    <property type="entry name" value="Abhydrolase_3"/>
    <property type="match status" value="1"/>
</dbReference>
<evidence type="ECO:0000256" key="2">
    <source>
        <dbReference type="SAM" id="MobiDB-lite"/>
    </source>
</evidence>
<dbReference type="InterPro" id="IPR029058">
    <property type="entry name" value="AB_hydrolase_fold"/>
</dbReference>
<reference evidence="4" key="1">
    <citation type="submission" date="2022-07" db="EMBL/GenBank/DDBJ databases">
        <title>Fungi with potential for degradation of polypropylene.</title>
        <authorList>
            <person name="Gostincar C."/>
        </authorList>
    </citation>
    <scope>NUCLEOTIDE SEQUENCE</scope>
    <source>
        <strain evidence="4">EXF-13287</strain>
    </source>
</reference>
<keyword evidence="1" id="KW-0378">Hydrolase</keyword>
<proteinExistence type="predicted"/>
<dbReference type="Gene3D" id="3.40.50.1820">
    <property type="entry name" value="alpha/beta hydrolase"/>
    <property type="match status" value="1"/>
</dbReference>
<dbReference type="AlphaFoldDB" id="A0AA38SGL2"/>
<dbReference type="PANTHER" id="PTHR48081">
    <property type="entry name" value="AB HYDROLASE SUPERFAMILY PROTEIN C4A8.06C"/>
    <property type="match status" value="1"/>
</dbReference>
<feature type="compositionally biased region" description="Polar residues" evidence="2">
    <location>
        <begin position="1"/>
        <end position="19"/>
    </location>
</feature>
<evidence type="ECO:0000259" key="3">
    <source>
        <dbReference type="Pfam" id="PF07859"/>
    </source>
</evidence>
<name>A0AA38SGL2_9PEZI</name>
<keyword evidence="5" id="KW-1185">Reference proteome</keyword>
<evidence type="ECO:0000256" key="1">
    <source>
        <dbReference type="ARBA" id="ARBA00022801"/>
    </source>
</evidence>
<feature type="domain" description="Alpha/beta hydrolase fold-3" evidence="3">
    <location>
        <begin position="111"/>
        <end position="329"/>
    </location>
</feature>
<dbReference type="PANTHER" id="PTHR48081:SF8">
    <property type="entry name" value="ALPHA_BETA HYDROLASE FOLD-3 DOMAIN-CONTAINING PROTEIN-RELATED"/>
    <property type="match status" value="1"/>
</dbReference>
<accession>A0AA38SGL2</accession>
<dbReference type="InterPro" id="IPR050300">
    <property type="entry name" value="GDXG_lipolytic_enzyme"/>
</dbReference>
<dbReference type="SUPFAM" id="SSF53474">
    <property type="entry name" value="alpha/beta-Hydrolases"/>
    <property type="match status" value="1"/>
</dbReference>
<dbReference type="Proteomes" id="UP001174691">
    <property type="component" value="Unassembled WGS sequence"/>
</dbReference>
<organism evidence="4 5">
    <name type="scientific">Coniochaeta hoffmannii</name>
    <dbReference type="NCBI Taxonomy" id="91930"/>
    <lineage>
        <taxon>Eukaryota</taxon>
        <taxon>Fungi</taxon>
        <taxon>Dikarya</taxon>
        <taxon>Ascomycota</taxon>
        <taxon>Pezizomycotina</taxon>
        <taxon>Sordariomycetes</taxon>
        <taxon>Sordariomycetidae</taxon>
        <taxon>Coniochaetales</taxon>
        <taxon>Coniochaetaceae</taxon>
        <taxon>Coniochaeta</taxon>
    </lineage>
</organism>
<dbReference type="EMBL" id="JANBVN010000040">
    <property type="protein sequence ID" value="KAJ9158172.1"/>
    <property type="molecule type" value="Genomic_DNA"/>
</dbReference>
<sequence>MSTSNGTVPISGQPANNPTDAIEPHILHKLDPDFVQYYVDVLSKNPPAQALTIEDVRAHPEKFRSAIAVDTTGWERVVDRTVTSKDGAEVPVRLYYPDPAVHGEGPYPVHLNFHGGGFVLGDLQSEAQMCVSMRDGAGVVVIDVNYRHCPETVWGKCVEDAWAALNWARDSSATLNVNPASVSIGGVSAGAHITLILQHLARDAGIPLRLCMPSVTPAAEGFFYRFYTESPFPSFHEFYRAPILPWARIQWFGRYCMPPDQLEELKAMWPDWWFSPLKAANWRGLCDTYIRTAECDLLRDEGEAYGMKLVAGGNKVVFKRYLGSPHTFMYLPCMKQKHVFDQDAVDALKVAHGLV</sequence>
<feature type="region of interest" description="Disordered" evidence="2">
    <location>
        <begin position="1"/>
        <end position="21"/>
    </location>
</feature>
<evidence type="ECO:0000313" key="4">
    <source>
        <dbReference type="EMBL" id="KAJ9158172.1"/>
    </source>
</evidence>
<evidence type="ECO:0000313" key="5">
    <source>
        <dbReference type="Proteomes" id="UP001174691"/>
    </source>
</evidence>